<dbReference type="Proteomes" id="UP000566819">
    <property type="component" value="Unassembled WGS sequence"/>
</dbReference>
<feature type="region of interest" description="Disordered" evidence="5">
    <location>
        <begin position="220"/>
        <end position="242"/>
    </location>
</feature>
<dbReference type="InterPro" id="IPR057826">
    <property type="entry name" value="WWE_C20G8.02"/>
</dbReference>
<feature type="region of interest" description="Disordered" evidence="5">
    <location>
        <begin position="838"/>
        <end position="872"/>
    </location>
</feature>
<evidence type="ECO:0000256" key="1">
    <source>
        <dbReference type="ARBA" id="ARBA00004141"/>
    </source>
</evidence>
<feature type="transmembrane region" description="Helical" evidence="6">
    <location>
        <begin position="376"/>
        <end position="400"/>
    </location>
</feature>
<evidence type="ECO:0000256" key="3">
    <source>
        <dbReference type="ARBA" id="ARBA00022989"/>
    </source>
</evidence>
<dbReference type="SMART" id="SM01127">
    <property type="entry name" value="DDHD"/>
    <property type="match status" value="1"/>
</dbReference>
<keyword evidence="3 6" id="KW-1133">Transmembrane helix</keyword>
<dbReference type="Pfam" id="PF23463">
    <property type="entry name" value="WWE_2"/>
    <property type="match status" value="1"/>
</dbReference>
<accession>A0A8H4RVY8</accession>
<dbReference type="GO" id="GO:0016020">
    <property type="term" value="C:membrane"/>
    <property type="evidence" value="ECO:0007669"/>
    <property type="project" value="UniProtKB-SubCell"/>
</dbReference>
<dbReference type="PANTHER" id="PTHR23509">
    <property type="entry name" value="PA-PL1 PHOSPHOLIPASE FAMILY"/>
    <property type="match status" value="1"/>
</dbReference>
<protein>
    <recommendedName>
        <fullName evidence="7">DDHD domain-containing protein</fullName>
    </recommendedName>
</protein>
<dbReference type="SUPFAM" id="SSF53474">
    <property type="entry name" value="alpha/beta-Hydrolases"/>
    <property type="match status" value="1"/>
</dbReference>
<evidence type="ECO:0000256" key="6">
    <source>
        <dbReference type="SAM" id="Phobius"/>
    </source>
</evidence>
<keyword evidence="4 6" id="KW-0472">Membrane</keyword>
<comment type="caution">
    <text evidence="8">The sequence shown here is derived from an EMBL/GenBank/DDBJ whole genome shotgun (WGS) entry which is preliminary data.</text>
</comment>
<feature type="region of interest" description="Disordered" evidence="5">
    <location>
        <begin position="1056"/>
        <end position="1123"/>
    </location>
</feature>
<feature type="transmembrane region" description="Helical" evidence="6">
    <location>
        <begin position="332"/>
        <end position="355"/>
    </location>
</feature>
<feature type="compositionally biased region" description="Basic and acidic residues" evidence="5">
    <location>
        <begin position="1263"/>
        <end position="1282"/>
    </location>
</feature>
<dbReference type="InterPro" id="IPR004177">
    <property type="entry name" value="DDHD_dom"/>
</dbReference>
<feature type="transmembrane region" description="Helical" evidence="6">
    <location>
        <begin position="412"/>
        <end position="432"/>
    </location>
</feature>
<gene>
    <name evidence="8" type="ORF">G7Y89_g1091</name>
</gene>
<dbReference type="Pfam" id="PF02862">
    <property type="entry name" value="DDHD"/>
    <property type="match status" value="1"/>
</dbReference>
<dbReference type="GO" id="GO:0046872">
    <property type="term" value="F:metal ion binding"/>
    <property type="evidence" value="ECO:0007669"/>
    <property type="project" value="InterPro"/>
</dbReference>
<feature type="region of interest" description="Disordered" evidence="5">
    <location>
        <begin position="1660"/>
        <end position="1721"/>
    </location>
</feature>
<evidence type="ECO:0000256" key="4">
    <source>
        <dbReference type="ARBA" id="ARBA00023136"/>
    </source>
</evidence>
<evidence type="ECO:0000256" key="2">
    <source>
        <dbReference type="ARBA" id="ARBA00022692"/>
    </source>
</evidence>
<keyword evidence="9" id="KW-1185">Reference proteome</keyword>
<feature type="compositionally biased region" description="Polar residues" evidence="5">
    <location>
        <begin position="965"/>
        <end position="985"/>
    </location>
</feature>
<feature type="region of interest" description="Disordered" evidence="5">
    <location>
        <begin position="1185"/>
        <end position="1282"/>
    </location>
</feature>
<feature type="transmembrane region" description="Helical" evidence="6">
    <location>
        <begin position="620"/>
        <end position="642"/>
    </location>
</feature>
<name>A0A8H4RVY8_9HELO</name>
<feature type="compositionally biased region" description="Basic and acidic residues" evidence="5">
    <location>
        <begin position="1691"/>
        <end position="1713"/>
    </location>
</feature>
<feature type="compositionally biased region" description="Polar residues" evidence="5">
    <location>
        <begin position="1665"/>
        <end position="1680"/>
    </location>
</feature>
<dbReference type="InterPro" id="IPR055555">
    <property type="entry name" value="PA-PLA1_DUF7131"/>
</dbReference>
<feature type="domain" description="DDHD" evidence="7">
    <location>
        <begin position="1496"/>
        <end position="1815"/>
    </location>
</feature>
<dbReference type="Pfam" id="PF03062">
    <property type="entry name" value="MBOAT"/>
    <property type="match status" value="1"/>
</dbReference>
<evidence type="ECO:0000313" key="9">
    <source>
        <dbReference type="Proteomes" id="UP000566819"/>
    </source>
</evidence>
<dbReference type="InterPro" id="IPR004299">
    <property type="entry name" value="MBOAT_fam"/>
</dbReference>
<feature type="compositionally biased region" description="Polar residues" evidence="5">
    <location>
        <begin position="1093"/>
        <end position="1105"/>
    </location>
</feature>
<dbReference type="PANTHER" id="PTHR23509:SF10">
    <property type="entry name" value="LD21067P"/>
    <property type="match status" value="1"/>
</dbReference>
<proteinExistence type="predicted"/>
<evidence type="ECO:0000256" key="5">
    <source>
        <dbReference type="SAM" id="MobiDB-lite"/>
    </source>
</evidence>
<dbReference type="PROSITE" id="PS51043">
    <property type="entry name" value="DDHD"/>
    <property type="match status" value="1"/>
</dbReference>
<organism evidence="8 9">
    <name type="scientific">Cudoniella acicularis</name>
    <dbReference type="NCBI Taxonomy" id="354080"/>
    <lineage>
        <taxon>Eukaryota</taxon>
        <taxon>Fungi</taxon>
        <taxon>Dikarya</taxon>
        <taxon>Ascomycota</taxon>
        <taxon>Pezizomycotina</taxon>
        <taxon>Leotiomycetes</taxon>
        <taxon>Helotiales</taxon>
        <taxon>Tricladiaceae</taxon>
        <taxon>Cudoniella</taxon>
    </lineage>
</organism>
<keyword evidence="2 6" id="KW-0812">Transmembrane</keyword>
<reference evidence="8 9" key="1">
    <citation type="submission" date="2020-03" db="EMBL/GenBank/DDBJ databases">
        <title>Draft Genome Sequence of Cudoniella acicularis.</title>
        <authorList>
            <person name="Buettner E."/>
            <person name="Kellner H."/>
        </authorList>
    </citation>
    <scope>NUCLEOTIDE SEQUENCE [LARGE SCALE GENOMIC DNA]</scope>
    <source>
        <strain evidence="8 9">DSM 108380</strain>
    </source>
</reference>
<feature type="compositionally biased region" description="Basic and acidic residues" evidence="5">
    <location>
        <begin position="948"/>
        <end position="960"/>
    </location>
</feature>
<evidence type="ECO:0000259" key="7">
    <source>
        <dbReference type="PROSITE" id="PS51043"/>
    </source>
</evidence>
<feature type="compositionally biased region" description="Basic and acidic residues" evidence="5">
    <location>
        <begin position="1234"/>
        <end position="1245"/>
    </location>
</feature>
<dbReference type="EMBL" id="JAAMPI010000040">
    <property type="protein sequence ID" value="KAF4636995.1"/>
    <property type="molecule type" value="Genomic_DNA"/>
</dbReference>
<dbReference type="InterPro" id="IPR058055">
    <property type="entry name" value="PA-PLA1"/>
</dbReference>
<dbReference type="GO" id="GO:0005737">
    <property type="term" value="C:cytoplasm"/>
    <property type="evidence" value="ECO:0007669"/>
    <property type="project" value="TreeGrafter"/>
</dbReference>
<feature type="region of interest" description="Disordered" evidence="5">
    <location>
        <begin position="948"/>
        <end position="988"/>
    </location>
</feature>
<evidence type="ECO:0000313" key="8">
    <source>
        <dbReference type="EMBL" id="KAF4636995.1"/>
    </source>
</evidence>
<dbReference type="GO" id="GO:0004620">
    <property type="term" value="F:phospholipase activity"/>
    <property type="evidence" value="ECO:0007669"/>
    <property type="project" value="TreeGrafter"/>
</dbReference>
<dbReference type="Pfam" id="PF23465">
    <property type="entry name" value="DUF7131"/>
    <property type="match status" value="1"/>
</dbReference>
<comment type="subcellular location">
    <subcellularLocation>
        <location evidence="1">Membrane</location>
        <topology evidence="1">Multi-pass membrane protein</topology>
    </subcellularLocation>
</comment>
<sequence>MCGEGDVTGLVELLNAIEEDRDEEDMTPAELVRYQDPLDNMKTGLHVAVEKNQQEVVWLLLWLASRIETHIFPGEVVHAAEELGATRETVEGVDIRSIRDERHQTAEDIARGMGNAALPDIGRCVSKRYFLTSLLARSGDFLSPYQKVVLSSEMPQPPSTSDPHITNRSSSFVKVPQLVGQLGSDGIASLEVDPSFTPSRSGAPRSLKAAIDAVANNRRGSFTDTASESASEEDYDSLTQDPTVIANGGRGGSFIRELNGNPPINSDLKSYADIKASSLKSRPDPPRLKSIPVTLNKLKEKGRYILTADDATLREILRAGLERNAASADSPFHGFFTLFWLGTAIYMLQIAASNWQKHGNPLGSNEIMGLMFHRDVMVLGLSDGVMCAATYFGVVLQKLILYGTISWNRQGWIIQSIWEALFLVAVLGWTLFREWPWTHTVFFVLHGLVMLMKQHSYAFYNGHLSEAYKMRATLQRKLKQLDSIETVKTPSAATPKVSSLSTSYLEHRPATSDLNQRRQSLRSSSIDGEASDIGKVAAAIESGEPLDTDQVQAFERIITWEIDALSEELKGKCTTSGNHYPKNLTVANHFEYVVLPTLVYELEYPRSDKINWYYVAEKGVAVVGILGIMNLVSQTFIYPVVVRTIEMKDAGMSIQERLKVFPWILSDLIFPFMMEYMMTWYVIWECILNLLAEITYFADRGFYDDWWNSVSWDQFARDWVKDKRTREPLSSASAPLSGDISGTCGRIPSPDFQLATPKYSPATLAAYLKNLAHHAKNRYLPESLSLFKPPFSTNWPKPKGVAGRLDRQAQIENMDTAPDSRSEKPEKSYLTAAVESISPWGGSRSSTPKPSPSPTVDPGKASGLKNQHGGDHTTQHWYGLSLKDYPGDCPPLNARWFNAVDVPKRKPHLLNNSVDETKPAPVPKKFVAFSSHDSRAIEAAYQKLADEYHDTSGETRRRGGDNYNGAKSTGRHSNASLNSTSQDESAGTKVPVHEDYLFDVHIEQRELVPAYWLGPIFQVVRGTWFYDDGKPCDENLASQLEQGYIKVKPFRYPLAPEKSSSRPASLKPGEEPKSLAASGAFGRNRAGSGEVTPRSSMENLKNQSPDDAAEPSREASPSQPPKTYRLFGTYMNSIVTYQDSSIAWLSVDSIMSRMSSTVYSKFAGGGYVGGVKLVRGYSEARKARDAATAEKGSSTPLTATASPLAGPPGLQPDERQQRLLKRRSAPPSTTISPEDPRLRAVRESAEATVSLLKDGMDLEAEAESNRKRDESEIQNDYNDRDGELQSREIDHLILVTHGIGQRLSMRTESVNFIHDVSVLRQNLKNVYAGSADLQALNSEIDKLPKNCRVQVLPICWRHLLEFPKKRQIRKEHDLGDTEAFEDEYPSLEDITIEGVPFVRSLITDLALDILLYQSAYREHIVVSVLGEANRIYNLYRERHPDFKGKVSLMGHSLGSAILFDLLCRQKETRKCSPSHQKRNRHRSSGAANPQSGHLDFEFDVEDFYCIGSPIGLFQMLKGRNILARHDRDAIPAESPLDPEHLQDPFLGAASTSSFANGDNLSTVTGLPLTVSSPKVSQLYNIFHPSDPIAYRLEPLISPAMSSMKPQLLPYTKKTISASVSGIGAKVGQSFSGLWSSLSSGIASSILNRSLGLTSDDVARMEAGPQNRSPSQSIGAGTNISAGGVISPPPLQREDTNEKKRQLAEETAAADRDGNGANAPTLITDEIETLYAGFQKSRKSRYADADSEQEWSEAEERGKKLKREEMKVRALNSNGRVDYSIQESVLDFNPINTIASHLSYWGDEDVSHFVMSQLLSRYRPLTQSNEASNK</sequence>
<dbReference type="OrthoDB" id="431378at2759"/>
<dbReference type="InterPro" id="IPR029058">
    <property type="entry name" value="AB_hydrolase_fold"/>
</dbReference>
<feature type="compositionally biased region" description="Polar residues" evidence="5">
    <location>
        <begin position="1191"/>
        <end position="1201"/>
    </location>
</feature>
<feature type="region of interest" description="Disordered" evidence="5">
    <location>
        <begin position="1470"/>
        <end position="1489"/>
    </location>
</feature>